<evidence type="ECO:0000256" key="6">
    <source>
        <dbReference type="ARBA" id="ARBA00022777"/>
    </source>
</evidence>
<dbReference type="PANTHER" id="PTHR43547">
    <property type="entry name" value="TWO-COMPONENT HISTIDINE KINASE"/>
    <property type="match status" value="1"/>
</dbReference>
<dbReference type="CDD" id="cd16922">
    <property type="entry name" value="HATPase_EvgS-ArcB-TorS-like"/>
    <property type="match status" value="1"/>
</dbReference>
<dbReference type="Proteomes" id="UP000249239">
    <property type="component" value="Unassembled WGS sequence"/>
</dbReference>
<evidence type="ECO:0000256" key="8">
    <source>
        <dbReference type="ARBA" id="ARBA00023012"/>
    </source>
</evidence>
<dbReference type="OrthoDB" id="9809670at2"/>
<keyword evidence="10" id="KW-1133">Transmembrane helix</keyword>
<evidence type="ECO:0000256" key="10">
    <source>
        <dbReference type="SAM" id="Phobius"/>
    </source>
</evidence>
<keyword evidence="13" id="KW-1185">Reference proteome</keyword>
<dbReference type="Pfam" id="PF02518">
    <property type="entry name" value="HATPase_c"/>
    <property type="match status" value="1"/>
</dbReference>
<keyword evidence="3" id="KW-0597">Phosphoprotein</keyword>
<comment type="catalytic activity">
    <reaction evidence="1">
        <text>ATP + protein L-histidine = ADP + protein N-phospho-L-histidine.</text>
        <dbReference type="EC" id="2.7.13.3"/>
    </reaction>
</comment>
<dbReference type="PROSITE" id="PS50109">
    <property type="entry name" value="HIS_KIN"/>
    <property type="match status" value="1"/>
</dbReference>
<keyword evidence="8" id="KW-0902">Two-component regulatory system</keyword>
<dbReference type="RefSeq" id="WP_111445768.1">
    <property type="nucleotide sequence ID" value="NZ_QKZK01000013.1"/>
</dbReference>
<protein>
    <recommendedName>
        <fullName evidence="2">histidine kinase</fullName>
        <ecNumber evidence="2">2.7.13.3</ecNumber>
    </recommendedName>
</protein>
<gene>
    <name evidence="12" type="ORF">LX69_01914</name>
</gene>
<dbReference type="FunFam" id="3.30.565.10:FF:000006">
    <property type="entry name" value="Sensor histidine kinase WalK"/>
    <property type="match status" value="1"/>
</dbReference>
<keyword evidence="6 12" id="KW-0418">Kinase</keyword>
<evidence type="ECO:0000313" key="12">
    <source>
        <dbReference type="EMBL" id="PZX16419.1"/>
    </source>
</evidence>
<evidence type="ECO:0000256" key="5">
    <source>
        <dbReference type="ARBA" id="ARBA00022741"/>
    </source>
</evidence>
<dbReference type="InterPro" id="IPR004358">
    <property type="entry name" value="Sig_transdc_His_kin-like_C"/>
</dbReference>
<feature type="transmembrane region" description="Helical" evidence="10">
    <location>
        <begin position="827"/>
        <end position="847"/>
    </location>
</feature>
<dbReference type="SMART" id="SM00387">
    <property type="entry name" value="HATPase_c"/>
    <property type="match status" value="1"/>
</dbReference>
<evidence type="ECO:0000256" key="9">
    <source>
        <dbReference type="SAM" id="Coils"/>
    </source>
</evidence>
<reference evidence="12 13" key="1">
    <citation type="submission" date="2018-06" db="EMBL/GenBank/DDBJ databases">
        <title>Genomic Encyclopedia of Archaeal and Bacterial Type Strains, Phase II (KMG-II): from individual species to whole genera.</title>
        <authorList>
            <person name="Goeker M."/>
        </authorList>
    </citation>
    <scope>NUCLEOTIDE SEQUENCE [LARGE SCALE GENOMIC DNA]</scope>
    <source>
        <strain evidence="12 13">DSM 6779</strain>
    </source>
</reference>
<organism evidence="12 13">
    <name type="scientific">Breznakibacter xylanolyticus</name>
    <dbReference type="NCBI Taxonomy" id="990"/>
    <lineage>
        <taxon>Bacteria</taxon>
        <taxon>Pseudomonadati</taxon>
        <taxon>Bacteroidota</taxon>
        <taxon>Bacteroidia</taxon>
        <taxon>Marinilabiliales</taxon>
        <taxon>Marinilabiliaceae</taxon>
        <taxon>Breznakibacter</taxon>
    </lineage>
</organism>
<dbReference type="PANTHER" id="PTHR43547:SF2">
    <property type="entry name" value="HYBRID SIGNAL TRANSDUCTION HISTIDINE KINASE C"/>
    <property type="match status" value="1"/>
</dbReference>
<evidence type="ECO:0000259" key="11">
    <source>
        <dbReference type="PROSITE" id="PS50109"/>
    </source>
</evidence>
<evidence type="ECO:0000256" key="4">
    <source>
        <dbReference type="ARBA" id="ARBA00022679"/>
    </source>
</evidence>
<dbReference type="Gene3D" id="2.130.10.10">
    <property type="entry name" value="YVTN repeat-like/Quinoprotein amine dehydrogenase"/>
    <property type="match status" value="4"/>
</dbReference>
<dbReference type="InterPro" id="IPR036890">
    <property type="entry name" value="HATPase_C_sf"/>
</dbReference>
<dbReference type="CDD" id="cd00082">
    <property type="entry name" value="HisKA"/>
    <property type="match status" value="1"/>
</dbReference>
<dbReference type="GO" id="GO:0000155">
    <property type="term" value="F:phosphorelay sensor kinase activity"/>
    <property type="evidence" value="ECO:0007669"/>
    <property type="project" value="InterPro"/>
</dbReference>
<dbReference type="EMBL" id="QKZK01000013">
    <property type="protein sequence ID" value="PZX16419.1"/>
    <property type="molecule type" value="Genomic_DNA"/>
</dbReference>
<proteinExistence type="predicted"/>
<dbReference type="InterPro" id="IPR011110">
    <property type="entry name" value="Reg_prop"/>
</dbReference>
<dbReference type="SUPFAM" id="SSF47384">
    <property type="entry name" value="Homodimeric domain of signal transducing histidine kinase"/>
    <property type="match status" value="1"/>
</dbReference>
<evidence type="ECO:0000256" key="2">
    <source>
        <dbReference type="ARBA" id="ARBA00012438"/>
    </source>
</evidence>
<sequence>MSSRRWIVFLLLSAVWGGMMAMSNGRVKRFESLNTDDGLSQNSVLCVFQDRQGYMWFGTYAGLNRYDGYEFKQFIHNADDASSISNNFVRTIAQDGQGNIWVGTNDGLNRYVPESETFVRYYHQPGHQGSLPANSVFCLSVDSLGVIYGGTLSGGAFMIRHQQSPSTMNYWFEPLTIQVSPQVEVRLVADIIHSRSGDVWLATTQGLFRRIGNTGIWQHYLHPISDPLAASINNISGLVEDPLGNIWIAAWGGGLRVLNPTTDIIIDHPVDVSKSVGNQFVMSLFRDSHDNVWVGTWGDGAYVVNADLFDADVSFQELYNKLPVEVYRSEAMGANSMSGDNIYSFFEDYAGIVWVGTDWRGVNKYDRSDAHIYHLYKNPLNESTLSDNVVYAICEHRGKRFWVGTLNGLNLWDRETGRFQHFFHQPNDVHTLNSNDVRALIKDANGVLWVGTTEGLNRFDEASGHFTRYRQGLEYTQVQALCRTEHDEGFWVGTYSGGLYYFDKITGRSHPVHVADERLQADLRRTNVWSIARDNDGLLWIGTENMGLCSYDPSTGVMRSYLSIPNDSLSISSNKVMSVIVTRDGTIWAGTLSGLNKVVREPGGNVVSFRSFKEEHGLISNQIGALSEDDQGYVWVSTNKGISRFNPVNETFKKIELRYNIRSREYMANSVWFNARDHELYLGSINGLTVIHANELGRNSVPPKVVIYGVRLFNRQVQIGERVHDRVILPVALSHLPQLELTHEESVVSFEFAALHFSSPDFNRYAYFLEGFDSRWNEVGNLHLATYTNLPPGKYRLLVKAANSDGVWSIEPAVLRVVVIPPWWKTLSFRLLVLILIGVGIVGVFQYRLRSLKKQKNLLTQMVALRTEELSEMNILLEERQEEITSQNEELKLHRDNLEHLVDERTIELRQAKEKAEEADRLKTSFLANMSHEIRTPMNAIIGFSSLLDDDEMAVDERREYVSMIKANGDALLNIINDILDVSMLESNQLVLNFSVFRLDELMNELFLYFSYTNDKKLAFDLFIPETHPTLEVDSDALRVRQVMTNLLTNSFKFTSAGFIRMGYHVQGDEVVVFVADSGLGINEKDREKLFNHFRKIDSDVSRFHPGTGIGLSISKRLVELLGGRIWFESELNKGSTFYFALPLKNHPAN</sequence>
<dbReference type="InterPro" id="IPR013783">
    <property type="entry name" value="Ig-like_fold"/>
</dbReference>
<keyword evidence="10" id="KW-0812">Transmembrane</keyword>
<feature type="domain" description="Histidine kinase" evidence="11">
    <location>
        <begin position="929"/>
        <end position="1146"/>
    </location>
</feature>
<dbReference type="Pfam" id="PF00512">
    <property type="entry name" value="HisKA"/>
    <property type="match status" value="1"/>
</dbReference>
<dbReference type="FunFam" id="1.10.287.130:FF:000002">
    <property type="entry name" value="Two-component osmosensing histidine kinase"/>
    <property type="match status" value="1"/>
</dbReference>
<dbReference type="Gene3D" id="2.60.40.10">
    <property type="entry name" value="Immunoglobulins"/>
    <property type="match status" value="1"/>
</dbReference>
<feature type="coiled-coil region" evidence="9">
    <location>
        <begin position="870"/>
        <end position="929"/>
    </location>
</feature>
<keyword evidence="7" id="KW-0067">ATP-binding</keyword>
<dbReference type="InterPro" id="IPR015943">
    <property type="entry name" value="WD40/YVTN_repeat-like_dom_sf"/>
</dbReference>
<dbReference type="SMART" id="SM00388">
    <property type="entry name" value="HisKA"/>
    <property type="match status" value="1"/>
</dbReference>
<dbReference type="SUPFAM" id="SSF55874">
    <property type="entry name" value="ATPase domain of HSP90 chaperone/DNA topoisomerase II/histidine kinase"/>
    <property type="match status" value="1"/>
</dbReference>
<dbReference type="FunFam" id="2.60.40.10:FF:000791">
    <property type="entry name" value="Two-component system sensor histidine kinase/response regulator"/>
    <property type="match status" value="1"/>
</dbReference>
<dbReference type="InterPro" id="IPR005467">
    <property type="entry name" value="His_kinase_dom"/>
</dbReference>
<dbReference type="EC" id="2.7.13.3" evidence="2"/>
<dbReference type="PRINTS" id="PR00344">
    <property type="entry name" value="BCTRLSENSOR"/>
</dbReference>
<dbReference type="InterPro" id="IPR011123">
    <property type="entry name" value="Y_Y_Y"/>
</dbReference>
<dbReference type="AlphaFoldDB" id="A0A2W7Q427"/>
<keyword evidence="9" id="KW-0175">Coiled coil</keyword>
<accession>A0A2W7Q427</accession>
<dbReference type="Pfam" id="PF07494">
    <property type="entry name" value="Reg_prop"/>
    <property type="match status" value="8"/>
</dbReference>
<dbReference type="GO" id="GO:0005524">
    <property type="term" value="F:ATP binding"/>
    <property type="evidence" value="ECO:0007669"/>
    <property type="project" value="UniProtKB-KW"/>
</dbReference>
<dbReference type="Pfam" id="PF07495">
    <property type="entry name" value="Y_Y_Y"/>
    <property type="match status" value="1"/>
</dbReference>
<dbReference type="InterPro" id="IPR036097">
    <property type="entry name" value="HisK_dim/P_sf"/>
</dbReference>
<dbReference type="InterPro" id="IPR003594">
    <property type="entry name" value="HATPase_dom"/>
</dbReference>
<keyword evidence="10" id="KW-0472">Membrane</keyword>
<dbReference type="Gene3D" id="1.10.287.130">
    <property type="match status" value="1"/>
</dbReference>
<dbReference type="Gene3D" id="3.30.565.10">
    <property type="entry name" value="Histidine kinase-like ATPase, C-terminal domain"/>
    <property type="match status" value="1"/>
</dbReference>
<dbReference type="SUPFAM" id="SSF63829">
    <property type="entry name" value="Calcium-dependent phosphotriesterase"/>
    <property type="match status" value="3"/>
</dbReference>
<evidence type="ECO:0000256" key="7">
    <source>
        <dbReference type="ARBA" id="ARBA00022840"/>
    </source>
</evidence>
<keyword evidence="5" id="KW-0547">Nucleotide-binding</keyword>
<comment type="caution">
    <text evidence="12">The sequence shown here is derived from an EMBL/GenBank/DDBJ whole genome shotgun (WGS) entry which is preliminary data.</text>
</comment>
<evidence type="ECO:0000256" key="3">
    <source>
        <dbReference type="ARBA" id="ARBA00022553"/>
    </source>
</evidence>
<name>A0A2W7Q427_9BACT</name>
<dbReference type="InterPro" id="IPR003661">
    <property type="entry name" value="HisK_dim/P_dom"/>
</dbReference>
<evidence type="ECO:0000256" key="1">
    <source>
        <dbReference type="ARBA" id="ARBA00000085"/>
    </source>
</evidence>
<keyword evidence="4" id="KW-0808">Transferase</keyword>
<evidence type="ECO:0000313" key="13">
    <source>
        <dbReference type="Proteomes" id="UP000249239"/>
    </source>
</evidence>